<dbReference type="GO" id="GO:0005886">
    <property type="term" value="C:plasma membrane"/>
    <property type="evidence" value="ECO:0007669"/>
    <property type="project" value="UniProtKB-SubCell"/>
</dbReference>
<evidence type="ECO:0000256" key="1">
    <source>
        <dbReference type="ARBA" id="ARBA00004651"/>
    </source>
</evidence>
<comment type="caution">
    <text evidence="9">The sequence shown here is derived from an EMBL/GenBank/DDBJ whole genome shotgun (WGS) entry which is preliminary data.</text>
</comment>
<keyword evidence="2" id="KW-0813">Transport</keyword>
<evidence type="ECO:0000313" key="9">
    <source>
        <dbReference type="EMBL" id="RSU14739.1"/>
    </source>
</evidence>
<evidence type="ECO:0000256" key="2">
    <source>
        <dbReference type="ARBA" id="ARBA00022448"/>
    </source>
</evidence>
<proteinExistence type="inferred from homology"/>
<dbReference type="AlphaFoldDB" id="A0A430B349"/>
<gene>
    <name evidence="9" type="ORF">CBF27_01825</name>
</gene>
<reference evidence="9 10" key="1">
    <citation type="submission" date="2017-05" db="EMBL/GenBank/DDBJ databases">
        <title>Vagococcus spp. assemblies.</title>
        <authorList>
            <person name="Gulvik C.A."/>
        </authorList>
    </citation>
    <scope>NUCLEOTIDE SEQUENCE [LARGE SCALE GENOMIC DNA]</scope>
    <source>
        <strain evidence="9 10">LMG 24798</strain>
    </source>
</reference>
<comment type="subcellular location">
    <subcellularLocation>
        <location evidence="1 7">Cell membrane</location>
        <topology evidence="1 7">Multi-pass membrane protein</topology>
    </subcellularLocation>
</comment>
<evidence type="ECO:0000256" key="8">
    <source>
        <dbReference type="SAM" id="Phobius"/>
    </source>
</evidence>
<name>A0A430B349_9ENTE</name>
<dbReference type="InterPro" id="IPR045324">
    <property type="entry name" value="Small_multidrug_res"/>
</dbReference>
<evidence type="ECO:0000256" key="5">
    <source>
        <dbReference type="ARBA" id="ARBA00022989"/>
    </source>
</evidence>
<dbReference type="Proteomes" id="UP000286773">
    <property type="component" value="Unassembled WGS sequence"/>
</dbReference>
<feature type="transmembrane region" description="Helical" evidence="8">
    <location>
        <begin position="85"/>
        <end position="103"/>
    </location>
</feature>
<dbReference type="SUPFAM" id="SSF103481">
    <property type="entry name" value="Multidrug resistance efflux transporter EmrE"/>
    <property type="match status" value="1"/>
</dbReference>
<keyword evidence="4 7" id="KW-0812">Transmembrane</keyword>
<dbReference type="InterPro" id="IPR000390">
    <property type="entry name" value="Small_drug/metabolite_transptr"/>
</dbReference>
<dbReference type="OrthoDB" id="21828at2"/>
<dbReference type="Pfam" id="PF00893">
    <property type="entry name" value="Multi_Drug_Res"/>
    <property type="match status" value="1"/>
</dbReference>
<evidence type="ECO:0000256" key="7">
    <source>
        <dbReference type="RuleBase" id="RU003942"/>
    </source>
</evidence>
<keyword evidence="6 8" id="KW-0472">Membrane</keyword>
<comment type="similarity">
    <text evidence="7">Belongs to the drug/metabolite transporter (DMT) superfamily. Small multidrug resistance (SMR) (TC 2.A.7.1) family.</text>
</comment>
<feature type="transmembrane region" description="Helical" evidence="8">
    <location>
        <begin position="6"/>
        <end position="23"/>
    </location>
</feature>
<dbReference type="PANTHER" id="PTHR30561">
    <property type="entry name" value="SMR FAMILY PROTON-DEPENDENT DRUG EFFLUX TRANSPORTER SUGE"/>
    <property type="match status" value="1"/>
</dbReference>
<keyword evidence="5 8" id="KW-1133">Transmembrane helix</keyword>
<evidence type="ECO:0000256" key="6">
    <source>
        <dbReference type="ARBA" id="ARBA00023136"/>
    </source>
</evidence>
<dbReference type="EMBL" id="NGKC01000001">
    <property type="protein sequence ID" value="RSU14739.1"/>
    <property type="molecule type" value="Genomic_DNA"/>
</dbReference>
<protein>
    <submittedName>
        <fullName evidence="9">QacE family quaternary ammonium compound efflux SMR transporter</fullName>
    </submittedName>
</protein>
<feature type="transmembrane region" description="Helical" evidence="8">
    <location>
        <begin position="30"/>
        <end position="47"/>
    </location>
</feature>
<evidence type="ECO:0000313" key="10">
    <source>
        <dbReference type="Proteomes" id="UP000286773"/>
    </source>
</evidence>
<sequence>MSWVMLGIAGLMELVFVLFLEKSHKQGKKMWLFVSVGAMIVSIYILGRVTEFIPLGVAYAVWTGLGSLLSVGYGILFLGESKRPLRLFFVLLIVIGVIGIKTFG</sequence>
<organism evidence="9 10">
    <name type="scientific">Vagococcus acidifermentans</name>
    <dbReference type="NCBI Taxonomy" id="564710"/>
    <lineage>
        <taxon>Bacteria</taxon>
        <taxon>Bacillati</taxon>
        <taxon>Bacillota</taxon>
        <taxon>Bacilli</taxon>
        <taxon>Lactobacillales</taxon>
        <taxon>Enterococcaceae</taxon>
        <taxon>Vagococcus</taxon>
    </lineage>
</organism>
<dbReference type="InterPro" id="IPR037185">
    <property type="entry name" value="EmrE-like"/>
</dbReference>
<dbReference type="Gene3D" id="1.10.3730.20">
    <property type="match status" value="1"/>
</dbReference>
<evidence type="ECO:0000256" key="4">
    <source>
        <dbReference type="ARBA" id="ARBA00022692"/>
    </source>
</evidence>
<dbReference type="RefSeq" id="WP_126811787.1">
    <property type="nucleotide sequence ID" value="NZ_NGKC01000001.1"/>
</dbReference>
<keyword evidence="10" id="KW-1185">Reference proteome</keyword>
<accession>A0A430B349</accession>
<feature type="transmembrane region" description="Helical" evidence="8">
    <location>
        <begin position="59"/>
        <end position="78"/>
    </location>
</feature>
<dbReference type="PANTHER" id="PTHR30561:SF0">
    <property type="entry name" value="GUANIDINIUM EXPORTER"/>
    <property type="match status" value="1"/>
</dbReference>
<dbReference type="GO" id="GO:0022857">
    <property type="term" value="F:transmembrane transporter activity"/>
    <property type="evidence" value="ECO:0007669"/>
    <property type="project" value="InterPro"/>
</dbReference>
<evidence type="ECO:0000256" key="3">
    <source>
        <dbReference type="ARBA" id="ARBA00022475"/>
    </source>
</evidence>
<keyword evidence="3" id="KW-1003">Cell membrane</keyword>